<dbReference type="OrthoDB" id="3222at2759"/>
<keyword evidence="10" id="KW-1185">Reference proteome</keyword>
<keyword evidence="3 7" id="KW-0813">Transport</keyword>
<dbReference type="PRINTS" id="PR00783">
    <property type="entry name" value="MINTRINSICP"/>
</dbReference>
<dbReference type="InterPro" id="IPR000425">
    <property type="entry name" value="MIP"/>
</dbReference>
<evidence type="ECO:0000313" key="9">
    <source>
        <dbReference type="EMBL" id="CAI2171697.1"/>
    </source>
</evidence>
<dbReference type="Gene3D" id="1.20.1080.10">
    <property type="entry name" value="Glycerol uptake facilitator protein"/>
    <property type="match status" value="1"/>
</dbReference>
<evidence type="ECO:0000256" key="2">
    <source>
        <dbReference type="ARBA" id="ARBA00006175"/>
    </source>
</evidence>
<feature type="transmembrane region" description="Helical" evidence="8">
    <location>
        <begin position="90"/>
        <end position="114"/>
    </location>
</feature>
<dbReference type="SUPFAM" id="SSF81338">
    <property type="entry name" value="Aquaporin-like"/>
    <property type="match status" value="1"/>
</dbReference>
<evidence type="ECO:0000256" key="8">
    <source>
        <dbReference type="SAM" id="Phobius"/>
    </source>
</evidence>
<dbReference type="PANTHER" id="PTHR19139">
    <property type="entry name" value="AQUAPORIN TRANSPORTER"/>
    <property type="match status" value="1"/>
</dbReference>
<protein>
    <submittedName>
        <fullName evidence="9">1597_t:CDS:1</fullName>
    </submittedName>
</protein>
<feature type="transmembrane region" description="Helical" evidence="8">
    <location>
        <begin position="211"/>
        <end position="231"/>
    </location>
</feature>
<dbReference type="Proteomes" id="UP001153678">
    <property type="component" value="Unassembled WGS sequence"/>
</dbReference>
<evidence type="ECO:0000256" key="4">
    <source>
        <dbReference type="ARBA" id="ARBA00022692"/>
    </source>
</evidence>
<evidence type="ECO:0000256" key="5">
    <source>
        <dbReference type="ARBA" id="ARBA00022989"/>
    </source>
</evidence>
<accession>A0A9W4WM45</accession>
<dbReference type="InterPro" id="IPR034294">
    <property type="entry name" value="Aquaporin_transptr"/>
</dbReference>
<feature type="transmembrane region" description="Helical" evidence="8">
    <location>
        <begin position="141"/>
        <end position="160"/>
    </location>
</feature>
<comment type="caution">
    <text evidence="9">The sequence shown here is derived from an EMBL/GenBank/DDBJ whole genome shotgun (WGS) entry which is preliminary data.</text>
</comment>
<dbReference type="GO" id="GO:0015250">
    <property type="term" value="F:water channel activity"/>
    <property type="evidence" value="ECO:0007669"/>
    <property type="project" value="TreeGrafter"/>
</dbReference>
<feature type="transmembrane region" description="Helical" evidence="8">
    <location>
        <begin position="12"/>
        <end position="33"/>
    </location>
</feature>
<keyword evidence="5 8" id="KW-1133">Transmembrane helix</keyword>
<name>A0A9W4WM45_9GLOM</name>
<organism evidence="9 10">
    <name type="scientific">Funneliformis geosporum</name>
    <dbReference type="NCBI Taxonomy" id="1117311"/>
    <lineage>
        <taxon>Eukaryota</taxon>
        <taxon>Fungi</taxon>
        <taxon>Fungi incertae sedis</taxon>
        <taxon>Mucoromycota</taxon>
        <taxon>Glomeromycotina</taxon>
        <taxon>Glomeromycetes</taxon>
        <taxon>Glomerales</taxon>
        <taxon>Glomeraceae</taxon>
        <taxon>Funneliformis</taxon>
    </lineage>
</organism>
<keyword evidence="4 7" id="KW-0812">Transmembrane</keyword>
<comment type="similarity">
    <text evidence="2 7">Belongs to the MIP/aquaporin (TC 1.A.8) family.</text>
</comment>
<dbReference type="InterPro" id="IPR023271">
    <property type="entry name" value="Aquaporin-like"/>
</dbReference>
<dbReference type="GO" id="GO:0005886">
    <property type="term" value="C:plasma membrane"/>
    <property type="evidence" value="ECO:0007669"/>
    <property type="project" value="TreeGrafter"/>
</dbReference>
<dbReference type="Pfam" id="PF00230">
    <property type="entry name" value="MIP"/>
    <property type="match status" value="1"/>
</dbReference>
<reference evidence="9" key="1">
    <citation type="submission" date="2022-08" db="EMBL/GenBank/DDBJ databases">
        <authorList>
            <person name="Kallberg Y."/>
            <person name="Tangrot J."/>
            <person name="Rosling A."/>
        </authorList>
    </citation>
    <scope>NUCLEOTIDE SEQUENCE</scope>
    <source>
        <strain evidence="9">Wild A</strain>
    </source>
</reference>
<sequence>MGLFTFSKHDITATIAEFLGTAYFVFMGVGGAVSIQTVTSQGTGALNVLAIPFAFGFSLFVNVFIWAPVSGGVLNPSITIGLMASKNISIVRGVMYIVAQLLGGLVGACFISLVQPKAFFEGAAINAVTDLGLGITTAQGLFLEMFTTSVLTMAVLMLAVEKHGQFMAPFGIGMALFLSALCAGPYTGASLNPARTFGPSVVAGKYGPNHWIYYVGPTLGSLLAAGWWKLLKVMQYEKASGSNDSDENRTPEKHDSIA</sequence>
<feature type="transmembrane region" description="Helical" evidence="8">
    <location>
        <begin position="45"/>
        <end position="69"/>
    </location>
</feature>
<evidence type="ECO:0000256" key="6">
    <source>
        <dbReference type="ARBA" id="ARBA00023136"/>
    </source>
</evidence>
<gene>
    <name evidence="9" type="ORF">FWILDA_LOCUS5209</name>
</gene>
<dbReference type="AlphaFoldDB" id="A0A9W4WM45"/>
<keyword evidence="6 8" id="KW-0472">Membrane</keyword>
<evidence type="ECO:0000313" key="10">
    <source>
        <dbReference type="Proteomes" id="UP001153678"/>
    </source>
</evidence>
<evidence type="ECO:0000256" key="3">
    <source>
        <dbReference type="ARBA" id="ARBA00022448"/>
    </source>
</evidence>
<proteinExistence type="inferred from homology"/>
<evidence type="ECO:0000256" key="7">
    <source>
        <dbReference type="RuleBase" id="RU000477"/>
    </source>
</evidence>
<evidence type="ECO:0000256" key="1">
    <source>
        <dbReference type="ARBA" id="ARBA00004141"/>
    </source>
</evidence>
<feature type="transmembrane region" description="Helical" evidence="8">
    <location>
        <begin position="172"/>
        <end position="191"/>
    </location>
</feature>
<comment type="subcellular location">
    <subcellularLocation>
        <location evidence="1">Membrane</location>
        <topology evidence="1">Multi-pass membrane protein</topology>
    </subcellularLocation>
</comment>
<dbReference type="PANTHER" id="PTHR19139:SF199">
    <property type="entry name" value="MIP17260P"/>
    <property type="match status" value="1"/>
</dbReference>
<dbReference type="EMBL" id="CAMKVN010000848">
    <property type="protein sequence ID" value="CAI2171697.1"/>
    <property type="molecule type" value="Genomic_DNA"/>
</dbReference>